<evidence type="ECO:0000259" key="8">
    <source>
        <dbReference type="PROSITE" id="PS50878"/>
    </source>
</evidence>
<dbReference type="CDD" id="cd01647">
    <property type="entry name" value="RT_LTR"/>
    <property type="match status" value="1"/>
</dbReference>
<dbReference type="GO" id="GO:0004519">
    <property type="term" value="F:endonuclease activity"/>
    <property type="evidence" value="ECO:0007669"/>
    <property type="project" value="UniProtKB-KW"/>
</dbReference>
<keyword evidence="6" id="KW-0378">Hydrolase</keyword>
<dbReference type="FunFam" id="3.10.10.10:FF:000007">
    <property type="entry name" value="Retrovirus-related Pol polyprotein from transposon 17.6-like Protein"/>
    <property type="match status" value="1"/>
</dbReference>
<organism evidence="9 10">
    <name type="scientific">Prunus dulcis</name>
    <name type="common">Almond</name>
    <name type="synonym">Amygdalus dulcis</name>
    <dbReference type="NCBI Taxonomy" id="3755"/>
    <lineage>
        <taxon>Eukaryota</taxon>
        <taxon>Viridiplantae</taxon>
        <taxon>Streptophyta</taxon>
        <taxon>Embryophyta</taxon>
        <taxon>Tracheophyta</taxon>
        <taxon>Spermatophyta</taxon>
        <taxon>Magnoliopsida</taxon>
        <taxon>eudicotyledons</taxon>
        <taxon>Gunneridae</taxon>
        <taxon>Pentapetalae</taxon>
        <taxon>rosids</taxon>
        <taxon>fabids</taxon>
        <taxon>Rosales</taxon>
        <taxon>Rosaceae</taxon>
        <taxon>Amygdaloideae</taxon>
        <taxon>Amygdaleae</taxon>
        <taxon>Prunus</taxon>
    </lineage>
</organism>
<dbReference type="InterPro" id="IPR043502">
    <property type="entry name" value="DNA/RNA_pol_sf"/>
</dbReference>
<evidence type="ECO:0000256" key="7">
    <source>
        <dbReference type="ARBA" id="ARBA00022918"/>
    </source>
</evidence>
<keyword evidence="4" id="KW-0540">Nuclease</keyword>
<evidence type="ECO:0000256" key="5">
    <source>
        <dbReference type="ARBA" id="ARBA00022759"/>
    </source>
</evidence>
<dbReference type="InterPro" id="IPR043128">
    <property type="entry name" value="Rev_trsase/Diguanyl_cyclase"/>
</dbReference>
<dbReference type="Gene3D" id="3.30.70.270">
    <property type="match status" value="2"/>
</dbReference>
<reference evidence="9 10" key="1">
    <citation type="journal article" date="2022" name="G3 (Bethesda)">
        <title>Whole-genome sequence and methylome profiling of the almond [Prunus dulcis (Mill.) D.A. Webb] cultivar 'Nonpareil'.</title>
        <authorList>
            <person name="D'Amico-Willman K.M."/>
            <person name="Ouma W.Z."/>
            <person name="Meulia T."/>
            <person name="Sideli G.M."/>
            <person name="Gradziel T.M."/>
            <person name="Fresnedo-Ramirez J."/>
        </authorList>
    </citation>
    <scope>NUCLEOTIDE SEQUENCE [LARGE SCALE GENOMIC DNA]</scope>
    <source>
        <strain evidence="9">Clone GOH B32 T37-40</strain>
    </source>
</reference>
<sequence length="310" mass="35533">MAGSFSISLPTGDVLFADMVFRGCYVQVGDAMLEADLIPLDLIDLDIILGMDWLEKPRASELVDLGFIRPNVSSWGAPVFFLKGAKYFSKIDLRSGYHQLRVREEDIPRTAFRTRYGHYEFLVMPFGLINAPAAFMDLMNRVFRLYLDLFVIVFIDDIHVYSRTLEGHKKHLRLVLKTLRRKQLYAKFSKCQFWLDRVDFLGHVIYAEGIYVDPHKVEAIVNWVQLTSVMEVRNFLGLAGYYRQFVEGFSSIAAPLTQLTGKDVKFEWTEECEQSFQELKKRLTTAPILALPDNSGNFVIYSDASLQGLG</sequence>
<protein>
    <recommendedName>
        <fullName evidence="8">Reverse transcriptase domain-containing protein</fullName>
    </recommendedName>
</protein>
<evidence type="ECO:0000313" key="10">
    <source>
        <dbReference type="Proteomes" id="UP001054821"/>
    </source>
</evidence>
<gene>
    <name evidence="9" type="ORF">L3X38_037137</name>
</gene>
<dbReference type="PROSITE" id="PS50878">
    <property type="entry name" value="RT_POL"/>
    <property type="match status" value="1"/>
</dbReference>
<feature type="domain" description="Reverse transcriptase" evidence="8">
    <location>
        <begin position="1"/>
        <end position="205"/>
    </location>
</feature>
<dbReference type="AlphaFoldDB" id="A0AAD4V2J4"/>
<dbReference type="Pfam" id="PF08284">
    <property type="entry name" value="RVP_2"/>
    <property type="match status" value="1"/>
</dbReference>
<dbReference type="InterPro" id="IPR041577">
    <property type="entry name" value="RT_RNaseH_2"/>
</dbReference>
<dbReference type="PANTHER" id="PTHR24559:SF444">
    <property type="entry name" value="REVERSE TRANSCRIPTASE DOMAIN-CONTAINING PROTEIN"/>
    <property type="match status" value="1"/>
</dbReference>
<dbReference type="SUPFAM" id="SSF56672">
    <property type="entry name" value="DNA/RNA polymerases"/>
    <property type="match status" value="1"/>
</dbReference>
<dbReference type="GO" id="GO:0003964">
    <property type="term" value="F:RNA-directed DNA polymerase activity"/>
    <property type="evidence" value="ECO:0007669"/>
    <property type="project" value="UniProtKB-KW"/>
</dbReference>
<keyword evidence="10" id="KW-1185">Reference proteome</keyword>
<dbReference type="Pfam" id="PF17919">
    <property type="entry name" value="RT_RNaseH_2"/>
    <property type="match status" value="1"/>
</dbReference>
<keyword evidence="7" id="KW-0695">RNA-directed DNA polymerase</keyword>
<dbReference type="FunFam" id="3.30.70.270:FF:000020">
    <property type="entry name" value="Transposon Tf2-6 polyprotein-like Protein"/>
    <property type="match status" value="1"/>
</dbReference>
<dbReference type="Gene3D" id="3.10.10.10">
    <property type="entry name" value="HIV Type 1 Reverse Transcriptase, subunit A, domain 1"/>
    <property type="match status" value="1"/>
</dbReference>
<dbReference type="EMBL" id="JAJFAZ020000007">
    <property type="protein sequence ID" value="KAI5317430.1"/>
    <property type="molecule type" value="Genomic_DNA"/>
</dbReference>
<evidence type="ECO:0000256" key="6">
    <source>
        <dbReference type="ARBA" id="ARBA00022801"/>
    </source>
</evidence>
<dbReference type="Pfam" id="PF00078">
    <property type="entry name" value="RVT_1"/>
    <property type="match status" value="1"/>
</dbReference>
<dbReference type="Proteomes" id="UP001054821">
    <property type="component" value="Chromosome 7"/>
</dbReference>
<name>A0AAD4V2J4_PRUDU</name>
<keyword evidence="3" id="KW-0548">Nucleotidyltransferase</keyword>
<evidence type="ECO:0000313" key="9">
    <source>
        <dbReference type="EMBL" id="KAI5317430.1"/>
    </source>
</evidence>
<comment type="caution">
    <text evidence="9">The sequence shown here is derived from an EMBL/GenBank/DDBJ whole genome shotgun (WGS) entry which is preliminary data.</text>
</comment>
<keyword evidence="1" id="KW-0645">Protease</keyword>
<evidence type="ECO:0000256" key="1">
    <source>
        <dbReference type="ARBA" id="ARBA00022670"/>
    </source>
</evidence>
<evidence type="ECO:0000256" key="3">
    <source>
        <dbReference type="ARBA" id="ARBA00022695"/>
    </source>
</evidence>
<proteinExistence type="predicted"/>
<accession>A0AAD4V2J4</accession>
<dbReference type="InterPro" id="IPR000477">
    <property type="entry name" value="RT_dom"/>
</dbReference>
<dbReference type="InterPro" id="IPR053134">
    <property type="entry name" value="RNA-dir_DNA_polymerase"/>
</dbReference>
<keyword evidence="5" id="KW-0255">Endonuclease</keyword>
<evidence type="ECO:0000256" key="4">
    <source>
        <dbReference type="ARBA" id="ARBA00022722"/>
    </source>
</evidence>
<dbReference type="GO" id="GO:0006508">
    <property type="term" value="P:proteolysis"/>
    <property type="evidence" value="ECO:0007669"/>
    <property type="project" value="UniProtKB-KW"/>
</dbReference>
<evidence type="ECO:0000256" key="2">
    <source>
        <dbReference type="ARBA" id="ARBA00022679"/>
    </source>
</evidence>
<dbReference type="GO" id="GO:0008233">
    <property type="term" value="F:peptidase activity"/>
    <property type="evidence" value="ECO:0007669"/>
    <property type="project" value="UniProtKB-KW"/>
</dbReference>
<dbReference type="PANTHER" id="PTHR24559">
    <property type="entry name" value="TRANSPOSON TY3-I GAG-POL POLYPROTEIN"/>
    <property type="match status" value="1"/>
</dbReference>
<keyword evidence="2" id="KW-0808">Transferase</keyword>